<evidence type="ECO:0000313" key="1">
    <source>
        <dbReference type="EMBL" id="KAI5390279.1"/>
    </source>
</evidence>
<accession>A0A9D5A015</accession>
<name>A0A9D5A015_PEA</name>
<organism evidence="1 2">
    <name type="scientific">Pisum sativum</name>
    <name type="common">Garden pea</name>
    <name type="synonym">Lathyrus oleraceus</name>
    <dbReference type="NCBI Taxonomy" id="3888"/>
    <lineage>
        <taxon>Eukaryota</taxon>
        <taxon>Viridiplantae</taxon>
        <taxon>Streptophyta</taxon>
        <taxon>Embryophyta</taxon>
        <taxon>Tracheophyta</taxon>
        <taxon>Spermatophyta</taxon>
        <taxon>Magnoliopsida</taxon>
        <taxon>eudicotyledons</taxon>
        <taxon>Gunneridae</taxon>
        <taxon>Pentapetalae</taxon>
        <taxon>rosids</taxon>
        <taxon>fabids</taxon>
        <taxon>Fabales</taxon>
        <taxon>Fabaceae</taxon>
        <taxon>Papilionoideae</taxon>
        <taxon>50 kb inversion clade</taxon>
        <taxon>NPAAA clade</taxon>
        <taxon>Hologalegina</taxon>
        <taxon>IRL clade</taxon>
        <taxon>Fabeae</taxon>
        <taxon>Lathyrus</taxon>
    </lineage>
</organism>
<evidence type="ECO:0000313" key="2">
    <source>
        <dbReference type="Proteomes" id="UP001058974"/>
    </source>
</evidence>
<keyword evidence="2" id="KW-1185">Reference proteome</keyword>
<dbReference type="Proteomes" id="UP001058974">
    <property type="component" value="Chromosome 7"/>
</dbReference>
<dbReference type="EMBL" id="JAMSHJ010000007">
    <property type="protein sequence ID" value="KAI5390279.1"/>
    <property type="molecule type" value="Genomic_DNA"/>
</dbReference>
<proteinExistence type="predicted"/>
<dbReference type="Gramene" id="Psat07G0554300-T1">
    <property type="protein sequence ID" value="KAI5390279.1"/>
    <property type="gene ID" value="KIW84_075543"/>
</dbReference>
<reference evidence="1 2" key="1">
    <citation type="journal article" date="2022" name="Nat. Genet.">
        <title>Improved pea reference genome and pan-genome highlight genomic features and evolutionary characteristics.</title>
        <authorList>
            <person name="Yang T."/>
            <person name="Liu R."/>
            <person name="Luo Y."/>
            <person name="Hu S."/>
            <person name="Wang D."/>
            <person name="Wang C."/>
            <person name="Pandey M.K."/>
            <person name="Ge S."/>
            <person name="Xu Q."/>
            <person name="Li N."/>
            <person name="Li G."/>
            <person name="Huang Y."/>
            <person name="Saxena R.K."/>
            <person name="Ji Y."/>
            <person name="Li M."/>
            <person name="Yan X."/>
            <person name="He Y."/>
            <person name="Liu Y."/>
            <person name="Wang X."/>
            <person name="Xiang C."/>
            <person name="Varshney R.K."/>
            <person name="Ding H."/>
            <person name="Gao S."/>
            <person name="Zong X."/>
        </authorList>
    </citation>
    <scope>NUCLEOTIDE SEQUENCE [LARGE SCALE GENOMIC DNA]</scope>
    <source>
        <strain evidence="1 2">cv. Zhongwan 6</strain>
    </source>
</reference>
<protein>
    <submittedName>
        <fullName evidence="1">Uncharacterized protein</fullName>
    </submittedName>
</protein>
<dbReference type="AlphaFoldDB" id="A0A9D5A015"/>
<comment type="caution">
    <text evidence="1">The sequence shown here is derived from an EMBL/GenBank/DDBJ whole genome shotgun (WGS) entry which is preliminary data.</text>
</comment>
<gene>
    <name evidence="1" type="ORF">KIW84_075543</name>
</gene>
<sequence>MFRSNFIEGLTDLDGTYEDEINKEDFNEEQNSVARLLNMLHNNDPEENDSCTTFEIPFVDVDMPTHFGVDIDMPTYFRTSTDSTFCHGSDAPSDFSGYYPFLNCYQGIDVRPVVTHSSAYLPNDGESVQQLSCTPYISCEGQPFNDEAEGDEMGTPFQNTFHIDHAELNVGLGVKQLPAQLTIMLKPDTLLFGEMTGLSVIMVVAGERPRSRQHLIGDSTILLQWAIDEVLELDYALFKSHTCCKQQENCQKYIPNHEILKEEGSKTFCGQALRGATMLNAKALKEMWSIIAVTPLEKRVRFGICSGA</sequence>